<accession>A0AAD3HFV2</accession>
<sequence length="440" mass="51094">MKVYSNYTLLIGALALVLFLLTRNNGEIFSRVRKGKLQQDNLDMNFGKESTRHLSQQSQISKNELPYFILHVGPQKTGTTSIQSLLDSEQFKRILQKDNYVFIGSGIGKNKGVLDNSKPIYHWDSNHNLELSSDLVQKVKQLRQSRTNVVASSEYLGTMQECWRELLFPEDTDRQWNVQIIVTYRRLFSYLPSDWNQQYKVYRINNEGRPKLPRHHDWPGINGDYEIQSFKDWFATKHYQGGKKEPEHLAKRNYDSWTKLSDKAKVRIVSLYEKGGLVENFVCKAMVGAKHACNTYKSSSSNTSTEMDAVRLLKANESINLDHDILAVYAYQKGLVNKKFTRVQVVDAVELHVQSLEEEGIQYVQSCLNNDMTRFLRRWSLEYEEWALQKLPGEIEFINDLTDFNNDWQSVLNSNKLCSIDAGKTLAMQPWKDFFATHFN</sequence>
<name>A0AAD3HFV2_9STRA</name>
<dbReference type="AlphaFoldDB" id="A0AAD3HFV2"/>
<dbReference type="InterPro" id="IPR027417">
    <property type="entry name" value="P-loop_NTPase"/>
</dbReference>
<keyword evidence="2" id="KW-1185">Reference proteome</keyword>
<reference evidence="1 2" key="1">
    <citation type="journal article" date="2021" name="Sci. Rep.">
        <title>The genome of the diatom Chaetoceros tenuissimus carries an ancient integrated fragment of an extant virus.</title>
        <authorList>
            <person name="Hongo Y."/>
            <person name="Kimura K."/>
            <person name="Takaki Y."/>
            <person name="Yoshida Y."/>
            <person name="Baba S."/>
            <person name="Kobayashi G."/>
            <person name="Nagasaki K."/>
            <person name="Hano T."/>
            <person name="Tomaru Y."/>
        </authorList>
    </citation>
    <scope>NUCLEOTIDE SEQUENCE [LARGE SCALE GENOMIC DNA]</scope>
    <source>
        <strain evidence="1 2">NIES-3715</strain>
    </source>
</reference>
<comment type="caution">
    <text evidence="1">The sequence shown here is derived from an EMBL/GenBank/DDBJ whole genome shotgun (WGS) entry which is preliminary data.</text>
</comment>
<organism evidence="1 2">
    <name type="scientific">Chaetoceros tenuissimus</name>
    <dbReference type="NCBI Taxonomy" id="426638"/>
    <lineage>
        <taxon>Eukaryota</taxon>
        <taxon>Sar</taxon>
        <taxon>Stramenopiles</taxon>
        <taxon>Ochrophyta</taxon>
        <taxon>Bacillariophyta</taxon>
        <taxon>Coscinodiscophyceae</taxon>
        <taxon>Chaetocerotophycidae</taxon>
        <taxon>Chaetocerotales</taxon>
        <taxon>Chaetocerotaceae</taxon>
        <taxon>Chaetoceros</taxon>
    </lineage>
</organism>
<dbReference type="SUPFAM" id="SSF52540">
    <property type="entry name" value="P-loop containing nucleoside triphosphate hydrolases"/>
    <property type="match status" value="1"/>
</dbReference>
<protein>
    <submittedName>
        <fullName evidence="1">Uncharacterized protein</fullName>
    </submittedName>
</protein>
<gene>
    <name evidence="1" type="ORF">CTEN210_17934</name>
</gene>
<dbReference type="EMBL" id="BLLK01000074">
    <property type="protein sequence ID" value="GFH61458.1"/>
    <property type="molecule type" value="Genomic_DNA"/>
</dbReference>
<dbReference type="Proteomes" id="UP001054902">
    <property type="component" value="Unassembled WGS sequence"/>
</dbReference>
<evidence type="ECO:0000313" key="2">
    <source>
        <dbReference type="Proteomes" id="UP001054902"/>
    </source>
</evidence>
<evidence type="ECO:0000313" key="1">
    <source>
        <dbReference type="EMBL" id="GFH61458.1"/>
    </source>
</evidence>
<proteinExistence type="predicted"/>